<keyword evidence="10" id="KW-1185">Reference proteome</keyword>
<dbReference type="Pfam" id="PF01649">
    <property type="entry name" value="Ribosomal_S20p"/>
    <property type="match status" value="1"/>
</dbReference>
<evidence type="ECO:0000256" key="7">
    <source>
        <dbReference type="ARBA" id="ARBA00035343"/>
    </source>
</evidence>
<keyword evidence="4 9" id="KW-0689">Ribosomal protein</keyword>
<gene>
    <name evidence="9" type="ORF">FZC37_00915</name>
</gene>
<dbReference type="GO" id="GO:0019843">
    <property type="term" value="F:rRNA binding"/>
    <property type="evidence" value="ECO:0007669"/>
    <property type="project" value="UniProtKB-KW"/>
</dbReference>
<evidence type="ECO:0000313" key="10">
    <source>
        <dbReference type="Proteomes" id="UP000323844"/>
    </source>
</evidence>
<dbReference type="Proteomes" id="UP000323844">
    <property type="component" value="Chromosome"/>
</dbReference>
<evidence type="ECO:0000313" key="9">
    <source>
        <dbReference type="EMBL" id="QEK39499.1"/>
    </source>
</evidence>
<evidence type="ECO:0000256" key="4">
    <source>
        <dbReference type="ARBA" id="ARBA00022980"/>
    </source>
</evidence>
<sequence length="101" mass="11327">MAKEDKKINFGDYPSSRKAARKSLRKNAINKMRISKIKTAVKKVLKAHEKTSSIREDFINAQKLIMSGTSKKVISMNKASRTVSAMARKLKLLNSAQMSKS</sequence>
<evidence type="ECO:0000256" key="3">
    <source>
        <dbReference type="ARBA" id="ARBA00022884"/>
    </source>
</evidence>
<evidence type="ECO:0000256" key="8">
    <source>
        <dbReference type="SAM" id="MobiDB-lite"/>
    </source>
</evidence>
<dbReference type="GO" id="GO:0005840">
    <property type="term" value="C:ribosome"/>
    <property type="evidence" value="ECO:0007669"/>
    <property type="project" value="UniProtKB-KW"/>
</dbReference>
<dbReference type="EMBL" id="CP043312">
    <property type="protein sequence ID" value="QEK39499.1"/>
    <property type="molecule type" value="Genomic_DNA"/>
</dbReference>
<organism evidence="9 10">
    <name type="scientific">Candidatus Sneabacter namystus</name>
    <dbReference type="NCBI Taxonomy" id="2601646"/>
    <lineage>
        <taxon>Bacteria</taxon>
        <taxon>Pseudomonadati</taxon>
        <taxon>Pseudomonadota</taxon>
        <taxon>Alphaproteobacteria</taxon>
        <taxon>Rickettsiales</taxon>
        <taxon>Rickettsiaceae</taxon>
        <taxon>Rickettsieae</taxon>
        <taxon>Candidatus Sneabacter</taxon>
    </lineage>
</organism>
<protein>
    <recommendedName>
        <fullName evidence="6">Small ribosomal subunit protein bS20</fullName>
    </recommendedName>
    <alternativeName>
        <fullName evidence="7">30S ribosomal protein S20</fullName>
    </alternativeName>
</protein>
<dbReference type="KEGG" id="snay:FZC37_00915"/>
<evidence type="ECO:0000256" key="6">
    <source>
        <dbReference type="ARBA" id="ARBA00035136"/>
    </source>
</evidence>
<feature type="region of interest" description="Disordered" evidence="8">
    <location>
        <begin position="1"/>
        <end position="21"/>
    </location>
</feature>
<dbReference type="NCBIfam" id="TIGR00029">
    <property type="entry name" value="S20"/>
    <property type="match status" value="1"/>
</dbReference>
<dbReference type="AlphaFoldDB" id="A0A5C0UI96"/>
<dbReference type="InterPro" id="IPR036510">
    <property type="entry name" value="Ribosomal_bS20_sf"/>
</dbReference>
<reference evidence="9 10" key="1">
    <citation type="submission" date="2019-08" db="EMBL/GenBank/DDBJ databases">
        <title>Highly reduced genomes of protist endosymbionts show evolutionary convergence.</title>
        <authorList>
            <person name="George E."/>
            <person name="Husnik F."/>
            <person name="Tashyreva D."/>
            <person name="Prokopchuk G."/>
            <person name="Horak A."/>
            <person name="Kwong W.K."/>
            <person name="Lukes J."/>
            <person name="Keeling P.J."/>
        </authorList>
    </citation>
    <scope>NUCLEOTIDE SEQUENCE [LARGE SCALE GENOMIC DNA]</scope>
    <source>
        <strain evidence="9">1621</strain>
    </source>
</reference>
<dbReference type="GO" id="GO:0006412">
    <property type="term" value="P:translation"/>
    <property type="evidence" value="ECO:0007669"/>
    <property type="project" value="InterPro"/>
</dbReference>
<keyword evidence="3" id="KW-0694">RNA-binding</keyword>
<name>A0A5C0UI96_9RICK</name>
<evidence type="ECO:0000256" key="5">
    <source>
        <dbReference type="ARBA" id="ARBA00023274"/>
    </source>
</evidence>
<dbReference type="GO" id="GO:1990904">
    <property type="term" value="C:ribonucleoprotein complex"/>
    <property type="evidence" value="ECO:0007669"/>
    <property type="project" value="UniProtKB-KW"/>
</dbReference>
<dbReference type="GO" id="GO:0003735">
    <property type="term" value="F:structural constituent of ribosome"/>
    <property type="evidence" value="ECO:0007669"/>
    <property type="project" value="InterPro"/>
</dbReference>
<evidence type="ECO:0000256" key="1">
    <source>
        <dbReference type="ARBA" id="ARBA00003134"/>
    </source>
</evidence>
<proteinExistence type="predicted"/>
<dbReference type="SUPFAM" id="SSF46992">
    <property type="entry name" value="Ribosomal protein S20"/>
    <property type="match status" value="1"/>
</dbReference>
<dbReference type="Gene3D" id="1.20.58.110">
    <property type="entry name" value="Ribosomal protein S20"/>
    <property type="match status" value="1"/>
</dbReference>
<keyword evidence="2" id="KW-0699">rRNA-binding</keyword>
<accession>A0A5C0UI96</accession>
<dbReference type="InterPro" id="IPR002583">
    <property type="entry name" value="Ribosomal_bS20"/>
</dbReference>
<dbReference type="RefSeq" id="WP_148951860.1">
    <property type="nucleotide sequence ID" value="NZ_CP043312.1"/>
</dbReference>
<comment type="function">
    <text evidence="1">Binds directly to 16S ribosomal RNA.</text>
</comment>
<evidence type="ECO:0000256" key="2">
    <source>
        <dbReference type="ARBA" id="ARBA00022730"/>
    </source>
</evidence>
<keyword evidence="5" id="KW-0687">Ribonucleoprotein</keyword>